<evidence type="ECO:0000313" key="7">
    <source>
        <dbReference type="EMBL" id="OAB80198.1"/>
    </source>
</evidence>
<feature type="transmembrane region" description="Helical" evidence="6">
    <location>
        <begin position="458"/>
        <end position="476"/>
    </location>
</feature>
<feature type="transmembrane region" description="Helical" evidence="6">
    <location>
        <begin position="12"/>
        <end position="35"/>
    </location>
</feature>
<accession>A0A167J0G7</accession>
<keyword evidence="3 6" id="KW-0812">Transmembrane</keyword>
<proteinExistence type="predicted"/>
<feature type="transmembrane region" description="Helical" evidence="6">
    <location>
        <begin position="41"/>
        <end position="62"/>
    </location>
</feature>
<feature type="transmembrane region" description="Helical" evidence="6">
    <location>
        <begin position="116"/>
        <end position="139"/>
    </location>
</feature>
<dbReference type="Pfam" id="PF01943">
    <property type="entry name" value="Polysacc_synt"/>
    <property type="match status" value="1"/>
</dbReference>
<feature type="transmembrane region" description="Helical" evidence="6">
    <location>
        <begin position="151"/>
        <end position="172"/>
    </location>
</feature>
<keyword evidence="8" id="KW-1185">Reference proteome</keyword>
<name>A0A167J0G7_9FLAO</name>
<feature type="transmembrane region" description="Helical" evidence="6">
    <location>
        <begin position="376"/>
        <end position="399"/>
    </location>
</feature>
<evidence type="ECO:0000256" key="6">
    <source>
        <dbReference type="SAM" id="Phobius"/>
    </source>
</evidence>
<dbReference type="GO" id="GO:0005886">
    <property type="term" value="C:plasma membrane"/>
    <property type="evidence" value="ECO:0007669"/>
    <property type="project" value="UniProtKB-SubCell"/>
</dbReference>
<evidence type="ECO:0000256" key="5">
    <source>
        <dbReference type="ARBA" id="ARBA00023136"/>
    </source>
</evidence>
<keyword evidence="2" id="KW-1003">Cell membrane</keyword>
<dbReference type="InterPro" id="IPR002797">
    <property type="entry name" value="Polysacc_synth"/>
</dbReference>
<dbReference type="InterPro" id="IPR050833">
    <property type="entry name" value="Poly_Biosynth_Transport"/>
</dbReference>
<gene>
    <name evidence="7" type="ORF">ULVI_05530</name>
</gene>
<dbReference type="PANTHER" id="PTHR30250">
    <property type="entry name" value="PST FAMILY PREDICTED COLANIC ACID TRANSPORTER"/>
    <property type="match status" value="1"/>
</dbReference>
<organism evidence="7 8">
    <name type="scientific">Cochleicola gelatinilyticus</name>
    <dbReference type="NCBI Taxonomy" id="1763537"/>
    <lineage>
        <taxon>Bacteria</taxon>
        <taxon>Pseudomonadati</taxon>
        <taxon>Bacteroidota</taxon>
        <taxon>Flavobacteriia</taxon>
        <taxon>Flavobacteriales</taxon>
        <taxon>Flavobacteriaceae</taxon>
        <taxon>Cochleicola</taxon>
    </lineage>
</organism>
<feature type="transmembrane region" description="Helical" evidence="6">
    <location>
        <begin position="309"/>
        <end position="330"/>
    </location>
</feature>
<feature type="transmembrane region" description="Helical" evidence="6">
    <location>
        <begin position="435"/>
        <end position="452"/>
    </location>
</feature>
<dbReference type="OrthoDB" id="9814608at2"/>
<evidence type="ECO:0000313" key="8">
    <source>
        <dbReference type="Proteomes" id="UP000077013"/>
    </source>
</evidence>
<dbReference type="Proteomes" id="UP000077013">
    <property type="component" value="Unassembled WGS sequence"/>
</dbReference>
<comment type="caution">
    <text evidence="7">The sequence shown here is derived from an EMBL/GenBank/DDBJ whole genome shotgun (WGS) entry which is preliminary data.</text>
</comment>
<keyword evidence="5 6" id="KW-0472">Membrane</keyword>
<protein>
    <submittedName>
        <fullName evidence="7">Polysaccharide biosynthesis protein</fullName>
    </submittedName>
</protein>
<feature type="transmembrane region" description="Helical" evidence="6">
    <location>
        <begin position="192"/>
        <end position="215"/>
    </location>
</feature>
<feature type="transmembrane region" description="Helical" evidence="6">
    <location>
        <begin position="227"/>
        <end position="247"/>
    </location>
</feature>
<feature type="transmembrane region" description="Helical" evidence="6">
    <location>
        <begin position="83"/>
        <end position="101"/>
    </location>
</feature>
<evidence type="ECO:0000256" key="4">
    <source>
        <dbReference type="ARBA" id="ARBA00022989"/>
    </source>
</evidence>
<evidence type="ECO:0000256" key="1">
    <source>
        <dbReference type="ARBA" id="ARBA00004651"/>
    </source>
</evidence>
<evidence type="ECO:0000256" key="2">
    <source>
        <dbReference type="ARBA" id="ARBA00022475"/>
    </source>
</evidence>
<dbReference type="PANTHER" id="PTHR30250:SF11">
    <property type="entry name" value="O-ANTIGEN TRANSPORTER-RELATED"/>
    <property type="match status" value="1"/>
</dbReference>
<reference evidence="7 8" key="1">
    <citation type="submission" date="2016-02" db="EMBL/GenBank/DDBJ databases">
        <title>Ulvibacter sp. LPB0005, isolated from Thais luteostoma.</title>
        <authorList>
            <person name="Shin S.-K."/>
            <person name="Yi H."/>
        </authorList>
    </citation>
    <scope>NUCLEOTIDE SEQUENCE [LARGE SCALE GENOMIC DNA]</scope>
    <source>
        <strain evidence="7 8">LPB0005</strain>
    </source>
</reference>
<dbReference type="EMBL" id="LRXL01000026">
    <property type="protein sequence ID" value="OAB80198.1"/>
    <property type="molecule type" value="Genomic_DNA"/>
</dbReference>
<keyword evidence="4 6" id="KW-1133">Transmembrane helix</keyword>
<feature type="transmembrane region" description="Helical" evidence="6">
    <location>
        <begin position="342"/>
        <end position="364"/>
    </location>
</feature>
<feature type="transmembrane region" description="Helical" evidence="6">
    <location>
        <begin position="267"/>
        <end position="289"/>
    </location>
</feature>
<dbReference type="STRING" id="1763537.ULVI_05530"/>
<feature type="transmembrane region" description="Helical" evidence="6">
    <location>
        <begin position="405"/>
        <end position="423"/>
    </location>
</feature>
<dbReference type="AlphaFoldDB" id="A0A167J0G7"/>
<sequence>MSVFKKLFQQTFIYGLATVLPRALAIVLVPLYVEYLAKEEFGIYASLMAFLILGNVVLSYGMETAFFRFINKEASRKKIVQSTALTSLTVSSLLFLVLVLPTRESIASFLEFDSEYITYGLIILTLDALCVLPFVWYRANERPMQYAVIKILNVVINLGCNLFFFLVLPSLASNETESFWNTFYSEENKLAYIFIANLIASACTLVMVLPVYFKIQFKFDHAIWKQMLRYAFPVLIAGIAFSINEAFDKILLKYLLPADIAEAEVGVYAACYKLGVFMTLFATAFRLGIEPFFFNHAENNNAKQTYATITKYFTIFGSCILLIVVVYIDVFKKILIPEAEYWVALSIVPIILLANLCLGIYHNLSVWYKVTDRTRYGAYISVFGAIITLVLNFVLIPILSYMGSAIATLAAYGTMMTISYFFGRKYYKVPYNLKRIGSYLLIAVSFSLLSFYVFEGNLIAGTLLLLVFLLLIVGLERKEVQRIIRR</sequence>
<evidence type="ECO:0000256" key="3">
    <source>
        <dbReference type="ARBA" id="ARBA00022692"/>
    </source>
</evidence>
<comment type="subcellular location">
    <subcellularLocation>
        <location evidence="1">Cell membrane</location>
        <topology evidence="1">Multi-pass membrane protein</topology>
    </subcellularLocation>
</comment>
<dbReference type="RefSeq" id="WP_068590541.1">
    <property type="nucleotide sequence ID" value="NZ_LRXL01000026.1"/>
</dbReference>